<evidence type="ECO:0000256" key="4">
    <source>
        <dbReference type="SAM" id="MobiDB-lite"/>
    </source>
</evidence>
<dbReference type="EMBL" id="FQVB01000015">
    <property type="protein sequence ID" value="SHF31913.1"/>
    <property type="molecule type" value="Genomic_DNA"/>
</dbReference>
<evidence type="ECO:0000313" key="7">
    <source>
        <dbReference type="Proteomes" id="UP000184076"/>
    </source>
</evidence>
<dbReference type="InterPro" id="IPR039422">
    <property type="entry name" value="MarR/SlyA-like"/>
</dbReference>
<evidence type="ECO:0000256" key="1">
    <source>
        <dbReference type="ARBA" id="ARBA00023015"/>
    </source>
</evidence>
<keyword evidence="2 6" id="KW-0238">DNA-binding</keyword>
<dbReference type="InterPro" id="IPR000835">
    <property type="entry name" value="HTH_MarR-typ"/>
</dbReference>
<dbReference type="Proteomes" id="UP000184076">
    <property type="component" value="Unassembled WGS sequence"/>
</dbReference>
<protein>
    <submittedName>
        <fullName evidence="6">DNA-binding transcriptional regulator, MarR family</fullName>
    </submittedName>
</protein>
<dbReference type="PROSITE" id="PS01117">
    <property type="entry name" value="HTH_MARR_1"/>
    <property type="match status" value="1"/>
</dbReference>
<keyword evidence="1" id="KW-0805">Transcription regulation</keyword>
<reference evidence="7" key="1">
    <citation type="submission" date="2016-11" db="EMBL/GenBank/DDBJ databases">
        <authorList>
            <person name="Varghese N."/>
            <person name="Submissions S."/>
        </authorList>
    </citation>
    <scope>NUCLEOTIDE SEQUENCE [LARGE SCALE GENOMIC DNA]</scope>
    <source>
        <strain evidence="7">DSM 9756</strain>
    </source>
</reference>
<dbReference type="InterPro" id="IPR023187">
    <property type="entry name" value="Tscrpt_reg_MarR-type_CS"/>
</dbReference>
<dbReference type="PRINTS" id="PR00598">
    <property type="entry name" value="HTHMARR"/>
</dbReference>
<dbReference type="SMART" id="SM00347">
    <property type="entry name" value="HTH_MARR"/>
    <property type="match status" value="1"/>
</dbReference>
<dbReference type="PROSITE" id="PS50995">
    <property type="entry name" value="HTH_MARR_2"/>
    <property type="match status" value="1"/>
</dbReference>
<dbReference type="Gene3D" id="1.10.10.10">
    <property type="entry name" value="Winged helix-like DNA-binding domain superfamily/Winged helix DNA-binding domain"/>
    <property type="match status" value="1"/>
</dbReference>
<dbReference type="Pfam" id="PF01047">
    <property type="entry name" value="MarR"/>
    <property type="match status" value="1"/>
</dbReference>
<gene>
    <name evidence="6" type="ORF">SAMN02745206_01740</name>
</gene>
<dbReference type="PANTHER" id="PTHR33164:SF89">
    <property type="entry name" value="MARR FAMILY REGULATORY PROTEIN"/>
    <property type="match status" value="1"/>
</dbReference>
<keyword evidence="7" id="KW-1185">Reference proteome</keyword>
<dbReference type="InterPro" id="IPR036388">
    <property type="entry name" value="WH-like_DNA-bd_sf"/>
</dbReference>
<organism evidence="6 7">
    <name type="scientific">Desulfacinum infernum DSM 9756</name>
    <dbReference type="NCBI Taxonomy" id="1121391"/>
    <lineage>
        <taxon>Bacteria</taxon>
        <taxon>Pseudomonadati</taxon>
        <taxon>Thermodesulfobacteriota</taxon>
        <taxon>Syntrophobacteria</taxon>
        <taxon>Syntrophobacterales</taxon>
        <taxon>Syntrophobacteraceae</taxon>
        <taxon>Desulfacinum</taxon>
    </lineage>
</organism>
<dbReference type="GO" id="GO:0006950">
    <property type="term" value="P:response to stress"/>
    <property type="evidence" value="ECO:0007669"/>
    <property type="project" value="TreeGrafter"/>
</dbReference>
<dbReference type="InterPro" id="IPR036390">
    <property type="entry name" value="WH_DNA-bd_sf"/>
</dbReference>
<name>A0A1M5ANS5_9BACT</name>
<dbReference type="SUPFAM" id="SSF46785">
    <property type="entry name" value="Winged helix' DNA-binding domain"/>
    <property type="match status" value="1"/>
</dbReference>
<evidence type="ECO:0000313" key="6">
    <source>
        <dbReference type="EMBL" id="SHF31913.1"/>
    </source>
</evidence>
<evidence type="ECO:0000259" key="5">
    <source>
        <dbReference type="PROSITE" id="PS50995"/>
    </source>
</evidence>
<dbReference type="STRING" id="1121391.SAMN02745206_01740"/>
<sequence>MVDPTVVHITKRLRQIARELDIHSKHIQETYKITVPQLICLREIYEHGPISLGALTKIVFLNSSTVTGIVDRLEKRSLVRRTRVSKDRRKIHVEITDEGVEFIKNAPTPLQDTFVERLQQLGEEEVQSILWAIERLVQLLTSDSEGVPDQLDVAGLPGPVGVSKTEEERS</sequence>
<evidence type="ECO:0000256" key="2">
    <source>
        <dbReference type="ARBA" id="ARBA00023125"/>
    </source>
</evidence>
<feature type="region of interest" description="Disordered" evidence="4">
    <location>
        <begin position="147"/>
        <end position="170"/>
    </location>
</feature>
<keyword evidence="3" id="KW-0804">Transcription</keyword>
<proteinExistence type="predicted"/>
<dbReference type="GO" id="GO:0003700">
    <property type="term" value="F:DNA-binding transcription factor activity"/>
    <property type="evidence" value="ECO:0007669"/>
    <property type="project" value="InterPro"/>
</dbReference>
<dbReference type="AlphaFoldDB" id="A0A1M5ANS5"/>
<accession>A0A1M5ANS5</accession>
<dbReference type="GO" id="GO:0003677">
    <property type="term" value="F:DNA binding"/>
    <property type="evidence" value="ECO:0007669"/>
    <property type="project" value="UniProtKB-KW"/>
</dbReference>
<evidence type="ECO:0000256" key="3">
    <source>
        <dbReference type="ARBA" id="ARBA00023163"/>
    </source>
</evidence>
<dbReference type="PANTHER" id="PTHR33164">
    <property type="entry name" value="TRANSCRIPTIONAL REGULATOR, MARR FAMILY"/>
    <property type="match status" value="1"/>
</dbReference>
<feature type="domain" description="HTH marR-type" evidence="5">
    <location>
        <begin position="6"/>
        <end position="138"/>
    </location>
</feature>